<proteinExistence type="inferred from homology"/>
<keyword evidence="7" id="KW-1185">Reference proteome</keyword>
<reference evidence="6 7" key="1">
    <citation type="submission" date="2020-08" db="EMBL/GenBank/DDBJ databases">
        <title>Sequencing the genomes of 1000 actinobacteria strains.</title>
        <authorList>
            <person name="Klenk H.-P."/>
        </authorList>
    </citation>
    <scope>NUCLEOTIDE SEQUENCE [LARGE SCALE GENOMIC DNA]</scope>
    <source>
        <strain evidence="6 7">DSM 44230</strain>
    </source>
</reference>
<dbReference type="FunFam" id="3.40.50.2000:FF:000072">
    <property type="entry name" value="Glycosyl transferase"/>
    <property type="match status" value="1"/>
</dbReference>
<accession>A0A7W7FRF0</accession>
<dbReference type="CDD" id="cd03784">
    <property type="entry name" value="GT1_Gtf-like"/>
    <property type="match status" value="1"/>
</dbReference>
<evidence type="ECO:0000256" key="3">
    <source>
        <dbReference type="ARBA" id="ARBA00022679"/>
    </source>
</evidence>
<dbReference type="Gene3D" id="3.40.50.2000">
    <property type="entry name" value="Glycogen Phosphorylase B"/>
    <property type="match status" value="2"/>
</dbReference>
<feature type="domain" description="Erythromycin biosynthesis protein CIII-like C-terminal" evidence="4">
    <location>
        <begin position="222"/>
        <end position="359"/>
    </location>
</feature>
<keyword evidence="3 6" id="KW-0808">Transferase</keyword>
<dbReference type="InterPro" id="IPR010610">
    <property type="entry name" value="EryCIII-like_C"/>
</dbReference>
<dbReference type="RefSeq" id="WP_185001813.1">
    <property type="nucleotide sequence ID" value="NZ_BAAAUI010000021.1"/>
</dbReference>
<dbReference type="PANTHER" id="PTHR48050">
    <property type="entry name" value="STEROL 3-BETA-GLUCOSYLTRANSFERASE"/>
    <property type="match status" value="1"/>
</dbReference>
<dbReference type="InterPro" id="IPR050426">
    <property type="entry name" value="Glycosyltransferase_28"/>
</dbReference>
<dbReference type="GO" id="GO:0016758">
    <property type="term" value="F:hexosyltransferase activity"/>
    <property type="evidence" value="ECO:0007669"/>
    <property type="project" value="UniProtKB-ARBA"/>
</dbReference>
<dbReference type="AlphaFoldDB" id="A0A7W7FRF0"/>
<dbReference type="Pfam" id="PF21036">
    <property type="entry name" value="EryCIII-like_N"/>
    <property type="match status" value="1"/>
</dbReference>
<evidence type="ECO:0000256" key="1">
    <source>
        <dbReference type="ARBA" id="ARBA00006962"/>
    </source>
</evidence>
<name>A0A7W7FRF0_9PSEU</name>
<dbReference type="Pfam" id="PF06722">
    <property type="entry name" value="EryCIII-like_C"/>
    <property type="match status" value="1"/>
</dbReference>
<keyword evidence="2" id="KW-0328">Glycosyltransferase</keyword>
<dbReference type="Proteomes" id="UP000533598">
    <property type="component" value="Unassembled WGS sequence"/>
</dbReference>
<evidence type="ECO:0000259" key="5">
    <source>
        <dbReference type="Pfam" id="PF21036"/>
    </source>
</evidence>
<evidence type="ECO:0000313" key="7">
    <source>
        <dbReference type="Proteomes" id="UP000533598"/>
    </source>
</evidence>
<evidence type="ECO:0000256" key="2">
    <source>
        <dbReference type="ARBA" id="ARBA00022676"/>
    </source>
</evidence>
<dbReference type="InterPro" id="IPR002213">
    <property type="entry name" value="UDP_glucos_trans"/>
</dbReference>
<dbReference type="InterPro" id="IPR048284">
    <property type="entry name" value="EryCIII-like_N"/>
</dbReference>
<organism evidence="6 7">
    <name type="scientific">Crossiella cryophila</name>
    <dbReference type="NCBI Taxonomy" id="43355"/>
    <lineage>
        <taxon>Bacteria</taxon>
        <taxon>Bacillati</taxon>
        <taxon>Actinomycetota</taxon>
        <taxon>Actinomycetes</taxon>
        <taxon>Pseudonocardiales</taxon>
        <taxon>Pseudonocardiaceae</taxon>
        <taxon>Crossiella</taxon>
    </lineage>
</organism>
<evidence type="ECO:0000313" key="6">
    <source>
        <dbReference type="EMBL" id="MBB4675921.1"/>
    </source>
</evidence>
<sequence>MRVLVVSSMGLGHLFPMVPTMWALRAAGHEVLLLSTAAGAAAGARAGLPVVEAAPGVDWEAELTPPPGEVDLLTRVASRFARMADLMSDGAVRQAAHWRPDLIVYELIDATGPLLAAKFGIPCVHHGFGITSVGPLFDRIRDFLGAALDRHGVADLATPATTIDIAPPSLGGDLGGLRTRYVPYNGGAVLPDWLAAPRERPRIVVTMGTVLTHLDDEPWRSILTAAKDTEAELLLAAGSIDLSGLGELPPHTRVLEYLPLSALLPVSDALVHHGGSGSTLTALACGVPQLVLPQGADQFYNGQRIAARGVGLTAEHEGVSAGQIHRLLHDADIGTAVTEVLAELAAMPSPAELVPALAAIAQT</sequence>
<protein>
    <submittedName>
        <fullName evidence="6">UDP:flavonoid glycosyltransferase YjiC (YdhE family)</fullName>
    </submittedName>
</protein>
<evidence type="ECO:0000259" key="4">
    <source>
        <dbReference type="Pfam" id="PF06722"/>
    </source>
</evidence>
<dbReference type="SUPFAM" id="SSF53756">
    <property type="entry name" value="UDP-Glycosyltransferase/glycogen phosphorylase"/>
    <property type="match status" value="1"/>
</dbReference>
<comment type="caution">
    <text evidence="6">The sequence shown here is derived from an EMBL/GenBank/DDBJ whole genome shotgun (WGS) entry which is preliminary data.</text>
</comment>
<dbReference type="EMBL" id="JACHMH010000001">
    <property type="protein sequence ID" value="MBB4675921.1"/>
    <property type="molecule type" value="Genomic_DNA"/>
</dbReference>
<gene>
    <name evidence="6" type="ORF">HNR67_002039</name>
</gene>
<comment type="similarity">
    <text evidence="1">Belongs to the glycosyltransferase 28 family.</text>
</comment>
<dbReference type="PANTHER" id="PTHR48050:SF13">
    <property type="entry name" value="STEROL 3-BETA-GLUCOSYLTRANSFERASE UGT80A2"/>
    <property type="match status" value="1"/>
</dbReference>
<dbReference type="GO" id="GO:0017000">
    <property type="term" value="P:antibiotic biosynthetic process"/>
    <property type="evidence" value="ECO:0007669"/>
    <property type="project" value="UniProtKB-ARBA"/>
</dbReference>
<dbReference type="GO" id="GO:0008194">
    <property type="term" value="F:UDP-glycosyltransferase activity"/>
    <property type="evidence" value="ECO:0007669"/>
    <property type="project" value="InterPro"/>
</dbReference>
<feature type="domain" description="Erythromycin biosynthesis protein CIII-like N-terminal" evidence="5">
    <location>
        <begin position="22"/>
        <end position="208"/>
    </location>
</feature>